<protein>
    <recommendedName>
        <fullName evidence="2">DUF6594 domain-containing protein</fullName>
    </recommendedName>
</protein>
<dbReference type="GeneID" id="98161502"/>
<reference evidence="3 4" key="1">
    <citation type="submission" date="2024-07" db="EMBL/GenBank/DDBJ databases">
        <title>Section-level genome sequencing and comparative genomics of Aspergillus sections Usti and Cavernicolus.</title>
        <authorList>
            <consortium name="Lawrence Berkeley National Laboratory"/>
            <person name="Nybo J.L."/>
            <person name="Vesth T.C."/>
            <person name="Theobald S."/>
            <person name="Frisvad J.C."/>
            <person name="Larsen T.O."/>
            <person name="Kjaerboelling I."/>
            <person name="Rothschild-Mancinelli K."/>
            <person name="Lyhne E.K."/>
            <person name="Kogle M.E."/>
            <person name="Barry K."/>
            <person name="Clum A."/>
            <person name="Na H."/>
            <person name="Ledsgaard L."/>
            <person name="Lin J."/>
            <person name="Lipzen A."/>
            <person name="Kuo A."/>
            <person name="Riley R."/>
            <person name="Mondo S."/>
            <person name="LaButti K."/>
            <person name="Haridas S."/>
            <person name="Pangalinan J."/>
            <person name="Salamov A.A."/>
            <person name="Simmons B.A."/>
            <person name="Magnuson J.K."/>
            <person name="Chen J."/>
            <person name="Drula E."/>
            <person name="Henrissat B."/>
            <person name="Wiebenga A."/>
            <person name="Lubbers R.J."/>
            <person name="Gomes A.C."/>
            <person name="Macurrencykelacurrency M.R."/>
            <person name="Stajich J."/>
            <person name="Grigoriev I.V."/>
            <person name="Mortensen U.H."/>
            <person name="De vries R.P."/>
            <person name="Baker S.E."/>
            <person name="Andersen M.R."/>
        </authorList>
    </citation>
    <scope>NUCLEOTIDE SEQUENCE [LARGE SCALE GENOMIC DNA]</scope>
    <source>
        <strain evidence="3 4">CBS 756.74</strain>
    </source>
</reference>
<dbReference type="EMBL" id="JBFXLR010000039">
    <property type="protein sequence ID" value="KAL2844879.1"/>
    <property type="molecule type" value="Genomic_DNA"/>
</dbReference>
<evidence type="ECO:0000256" key="1">
    <source>
        <dbReference type="SAM" id="Phobius"/>
    </source>
</evidence>
<dbReference type="Proteomes" id="UP001610444">
    <property type="component" value="Unassembled WGS sequence"/>
</dbReference>
<feature type="domain" description="DUF6594" evidence="2">
    <location>
        <begin position="16"/>
        <end position="245"/>
    </location>
</feature>
<accession>A0ABR4JY14</accession>
<organism evidence="3 4">
    <name type="scientific">Aspergillus pseudodeflectus</name>
    <dbReference type="NCBI Taxonomy" id="176178"/>
    <lineage>
        <taxon>Eukaryota</taxon>
        <taxon>Fungi</taxon>
        <taxon>Dikarya</taxon>
        <taxon>Ascomycota</taxon>
        <taxon>Pezizomycotina</taxon>
        <taxon>Eurotiomycetes</taxon>
        <taxon>Eurotiomycetidae</taxon>
        <taxon>Eurotiales</taxon>
        <taxon>Aspergillaceae</taxon>
        <taxon>Aspergillus</taxon>
        <taxon>Aspergillus subgen. Nidulantes</taxon>
    </lineage>
</organism>
<evidence type="ECO:0000313" key="3">
    <source>
        <dbReference type="EMBL" id="KAL2844879.1"/>
    </source>
</evidence>
<keyword evidence="1" id="KW-1133">Transmembrane helix</keyword>
<name>A0ABR4JY14_9EURO</name>
<comment type="caution">
    <text evidence="3">The sequence shown here is derived from an EMBL/GenBank/DDBJ whole genome shotgun (WGS) entry which is preliminary data.</text>
</comment>
<evidence type="ECO:0000259" key="2">
    <source>
        <dbReference type="Pfam" id="PF20237"/>
    </source>
</evidence>
<feature type="transmembrane region" description="Helical" evidence="1">
    <location>
        <begin position="184"/>
        <end position="204"/>
    </location>
</feature>
<dbReference type="RefSeq" id="XP_070896345.1">
    <property type="nucleotide sequence ID" value="XM_071046338.1"/>
</dbReference>
<proteinExistence type="predicted"/>
<keyword evidence="1" id="KW-0472">Membrane</keyword>
<sequence>MATSDTDPFQRLSDEFIACPRSGLVRVFRRRGLQNILAMQASLQADEDFDSNDTDTERRYERDEKIERYYRAISDFVQMQRLSIPLALDMTYLDARLGSMSESELAGRWKAPWANLDPLEHRAILLPESICWSDRVAPDLAQRIESWKQSRLFQKIARATKLFHTTPDSTEEELFFDNDRYAEIILHVLVFFLPVFFFASMVVLSAIQKLIYRLVAIMLFTLVFAGIVVRFSRAGPFELFASTVA</sequence>
<dbReference type="InterPro" id="IPR046529">
    <property type="entry name" value="DUF6594"/>
</dbReference>
<feature type="transmembrane region" description="Helical" evidence="1">
    <location>
        <begin position="210"/>
        <end position="229"/>
    </location>
</feature>
<dbReference type="Pfam" id="PF20237">
    <property type="entry name" value="DUF6594"/>
    <property type="match status" value="1"/>
</dbReference>
<evidence type="ECO:0000313" key="4">
    <source>
        <dbReference type="Proteomes" id="UP001610444"/>
    </source>
</evidence>
<keyword evidence="1" id="KW-0812">Transmembrane</keyword>
<gene>
    <name evidence="3" type="ORF">BJX68DRAFT_269413</name>
</gene>
<keyword evidence="4" id="KW-1185">Reference proteome</keyword>